<accession>A0A0A0JZ70</accession>
<comment type="caution">
    <text evidence="1">The sequence shown here is derived from an EMBL/GenBank/DDBJ whole genome shotgun (WGS) entry which is preliminary data.</text>
</comment>
<dbReference type="RefSeq" id="WP_245618315.1">
    <property type="nucleotide sequence ID" value="NZ_AVPL01000018.1"/>
</dbReference>
<keyword evidence="1" id="KW-0223">Dioxygenase</keyword>
<keyword evidence="2" id="KW-1185">Reference proteome</keyword>
<dbReference type="eggNOG" id="ENOG5032AQR">
    <property type="taxonomic scope" value="Bacteria"/>
</dbReference>
<sequence length="292" mass="31956">MDATTMPWSVGIRFAHASLQVLAEDHGVDLLHIKGPSVDASLLDGPRESIDADVLVRPEHVPRLLDAMHRHGWSTQYRFEDGSAFEHASTLVHPILAPVDVHRRFPGIDADASDAFDRLWSERHPAELAGVPCPVPSLPAQRLLLIVHAARSGALRHPDIRRCWVDATDTQRDEVVRLADDIGASVALAAGTGRLDEFVGEPGYDLWKVLSTGERSQARIWAARVRAAPNRRAALRTAVRLVIPNRHRMEASLGRPPSAREVASAYGTSARRGAKELLAVVRSATDRAGGRR</sequence>
<dbReference type="Pfam" id="PF14907">
    <property type="entry name" value="NTP_transf_5"/>
    <property type="match status" value="1"/>
</dbReference>
<dbReference type="AlphaFoldDB" id="A0A0A0JZ70"/>
<dbReference type="STRING" id="1385519.N801_07480"/>
<gene>
    <name evidence="1" type="ORF">N801_07480</name>
</gene>
<protein>
    <submittedName>
        <fullName evidence="1">2-nitropropane dioxygenase</fullName>
    </submittedName>
</protein>
<evidence type="ECO:0000313" key="1">
    <source>
        <dbReference type="EMBL" id="KGN41382.1"/>
    </source>
</evidence>
<name>A0A0A0JZ70_9MICO</name>
<evidence type="ECO:0000313" key="2">
    <source>
        <dbReference type="Proteomes" id="UP000030013"/>
    </source>
</evidence>
<dbReference type="InterPro" id="IPR039498">
    <property type="entry name" value="NTP_transf_5"/>
</dbReference>
<organism evidence="1 2">
    <name type="scientific">Knoellia aerolata DSM 18566</name>
    <dbReference type="NCBI Taxonomy" id="1385519"/>
    <lineage>
        <taxon>Bacteria</taxon>
        <taxon>Bacillati</taxon>
        <taxon>Actinomycetota</taxon>
        <taxon>Actinomycetes</taxon>
        <taxon>Micrococcales</taxon>
        <taxon>Intrasporangiaceae</taxon>
        <taxon>Knoellia</taxon>
    </lineage>
</organism>
<dbReference type="GO" id="GO:0051213">
    <property type="term" value="F:dioxygenase activity"/>
    <property type="evidence" value="ECO:0007669"/>
    <property type="project" value="UniProtKB-KW"/>
</dbReference>
<keyword evidence="1" id="KW-0560">Oxidoreductase</keyword>
<dbReference type="EMBL" id="AVPL01000018">
    <property type="protein sequence ID" value="KGN41382.1"/>
    <property type="molecule type" value="Genomic_DNA"/>
</dbReference>
<proteinExistence type="predicted"/>
<reference evidence="1 2" key="1">
    <citation type="submission" date="2013-08" db="EMBL/GenBank/DDBJ databases">
        <title>The genome sequence of Knoellia aerolata.</title>
        <authorList>
            <person name="Zhu W."/>
            <person name="Wang G."/>
        </authorList>
    </citation>
    <scope>NUCLEOTIDE SEQUENCE [LARGE SCALE GENOMIC DNA]</scope>
    <source>
        <strain evidence="1 2">DSM 18566</strain>
    </source>
</reference>
<dbReference type="Proteomes" id="UP000030013">
    <property type="component" value="Unassembled WGS sequence"/>
</dbReference>